<feature type="transmembrane region" description="Helical" evidence="6">
    <location>
        <begin position="28"/>
        <end position="49"/>
    </location>
</feature>
<comment type="subcellular location">
    <subcellularLocation>
        <location evidence="1">Cell membrane</location>
        <topology evidence="1">Multi-pass membrane protein</topology>
    </subcellularLocation>
</comment>
<reference evidence="7 8" key="1">
    <citation type="submission" date="2016-10" db="EMBL/GenBank/DDBJ databases">
        <authorList>
            <person name="de Groot N.N."/>
        </authorList>
    </citation>
    <scope>NUCLEOTIDE SEQUENCE [LARGE SCALE GENOMIC DNA]</scope>
    <source>
        <strain evidence="7 8">DSM 26656</strain>
    </source>
</reference>
<feature type="transmembrane region" description="Helical" evidence="6">
    <location>
        <begin position="189"/>
        <end position="212"/>
    </location>
</feature>
<dbReference type="GO" id="GO:0005886">
    <property type="term" value="C:plasma membrane"/>
    <property type="evidence" value="ECO:0007669"/>
    <property type="project" value="UniProtKB-SubCell"/>
</dbReference>
<organism evidence="7 8">
    <name type="scientific">Bosea lathyri</name>
    <dbReference type="NCBI Taxonomy" id="1036778"/>
    <lineage>
        <taxon>Bacteria</taxon>
        <taxon>Pseudomonadati</taxon>
        <taxon>Pseudomonadota</taxon>
        <taxon>Alphaproteobacteria</taxon>
        <taxon>Hyphomicrobiales</taxon>
        <taxon>Boseaceae</taxon>
        <taxon>Bosea</taxon>
    </lineage>
</organism>
<evidence type="ECO:0000256" key="1">
    <source>
        <dbReference type="ARBA" id="ARBA00004651"/>
    </source>
</evidence>
<feature type="transmembrane region" description="Helical" evidence="6">
    <location>
        <begin position="218"/>
        <end position="240"/>
    </location>
</feature>
<protein>
    <submittedName>
        <fullName evidence="7">Amino acid/amide ABC transporter membrane protein 2, HAAT family</fullName>
    </submittedName>
</protein>
<dbReference type="Pfam" id="PF02653">
    <property type="entry name" value="BPD_transp_2"/>
    <property type="match status" value="1"/>
</dbReference>
<keyword evidence="4 6" id="KW-1133">Transmembrane helix</keyword>
<dbReference type="RefSeq" id="WP_103872940.1">
    <property type="nucleotide sequence ID" value="NZ_FNUY01000005.1"/>
</dbReference>
<evidence type="ECO:0000313" key="8">
    <source>
        <dbReference type="Proteomes" id="UP000236743"/>
    </source>
</evidence>
<dbReference type="Proteomes" id="UP000236743">
    <property type="component" value="Unassembled WGS sequence"/>
</dbReference>
<keyword evidence="2" id="KW-1003">Cell membrane</keyword>
<dbReference type="AlphaFoldDB" id="A0A1H5ZSS9"/>
<sequence length="307" mass="31808">MDNLKLPWWLAGTAFALAATFLVRDAYIASVVNLIAIAALTAASLRFVMLMGELNFATAAFVGIGAYATGAAITILNWPFLAALLLGGVVACLVSIVFGYITLRTKGPYFLLIGFAFTEAVRILYSKSSALGGTSGMIGIFPPAALDAWMPTFIMAVSALLIFGLYVLERSDFGKILTAIRDNENVARTVGLDILLCKIACFAAASFAAGIAGSLHAFANNVISPGDFSFLVAAFALAYVKVGGEDNVVGPVVGSVLLVILGSYALGLGGQEHIFYGGAIVLAVLALPHGVTGLAKRGFAALSGRGR</sequence>
<keyword evidence="8" id="KW-1185">Reference proteome</keyword>
<evidence type="ECO:0000313" key="7">
    <source>
        <dbReference type="EMBL" id="SEG39593.1"/>
    </source>
</evidence>
<evidence type="ECO:0000256" key="3">
    <source>
        <dbReference type="ARBA" id="ARBA00022692"/>
    </source>
</evidence>
<evidence type="ECO:0000256" key="5">
    <source>
        <dbReference type="ARBA" id="ARBA00023136"/>
    </source>
</evidence>
<name>A0A1H5ZSS9_9HYPH</name>
<feature type="transmembrane region" description="Helical" evidence="6">
    <location>
        <begin position="82"/>
        <end position="102"/>
    </location>
</feature>
<dbReference type="OrthoDB" id="9804361at2"/>
<feature type="transmembrane region" description="Helical" evidence="6">
    <location>
        <begin position="273"/>
        <end position="295"/>
    </location>
</feature>
<feature type="transmembrane region" description="Helical" evidence="6">
    <location>
        <begin position="56"/>
        <end position="76"/>
    </location>
</feature>
<dbReference type="PANTHER" id="PTHR30482">
    <property type="entry name" value="HIGH-AFFINITY BRANCHED-CHAIN AMINO ACID TRANSPORT SYSTEM PERMEASE"/>
    <property type="match status" value="1"/>
</dbReference>
<dbReference type="EMBL" id="FNUY01000005">
    <property type="protein sequence ID" value="SEG39593.1"/>
    <property type="molecule type" value="Genomic_DNA"/>
</dbReference>
<dbReference type="InterPro" id="IPR043428">
    <property type="entry name" value="LivM-like"/>
</dbReference>
<proteinExistence type="predicted"/>
<gene>
    <name evidence="7" type="ORF">SAMN04488115_10510</name>
</gene>
<feature type="transmembrane region" description="Helical" evidence="6">
    <location>
        <begin position="109"/>
        <end position="128"/>
    </location>
</feature>
<evidence type="ECO:0000256" key="4">
    <source>
        <dbReference type="ARBA" id="ARBA00022989"/>
    </source>
</evidence>
<keyword evidence="3 6" id="KW-0812">Transmembrane</keyword>
<dbReference type="PANTHER" id="PTHR30482:SF20">
    <property type="entry name" value="HIGH-AFFINITY BRANCHED-CHAIN AMINO ACID TRANSPORT SYSTEM PERMEASE PROTEIN LIVM"/>
    <property type="match status" value="1"/>
</dbReference>
<keyword evidence="5 6" id="KW-0472">Membrane</keyword>
<evidence type="ECO:0000256" key="6">
    <source>
        <dbReference type="SAM" id="Phobius"/>
    </source>
</evidence>
<dbReference type="GO" id="GO:0015658">
    <property type="term" value="F:branched-chain amino acid transmembrane transporter activity"/>
    <property type="evidence" value="ECO:0007669"/>
    <property type="project" value="InterPro"/>
</dbReference>
<dbReference type="InterPro" id="IPR001851">
    <property type="entry name" value="ABC_transp_permease"/>
</dbReference>
<evidence type="ECO:0000256" key="2">
    <source>
        <dbReference type="ARBA" id="ARBA00022475"/>
    </source>
</evidence>
<feature type="transmembrane region" description="Helical" evidence="6">
    <location>
        <begin position="148"/>
        <end position="168"/>
    </location>
</feature>
<feature type="transmembrane region" description="Helical" evidence="6">
    <location>
        <begin position="247"/>
        <end position="267"/>
    </location>
</feature>
<accession>A0A1H5ZSS9</accession>
<dbReference type="CDD" id="cd06581">
    <property type="entry name" value="TM_PBP1_LivM_like"/>
    <property type="match status" value="1"/>
</dbReference>